<feature type="domain" description="YhdP central" evidence="3">
    <location>
        <begin position="370"/>
        <end position="818"/>
    </location>
</feature>
<dbReference type="RefSeq" id="WP_158527939.1">
    <property type="nucleotide sequence ID" value="NZ_FORY01000003.1"/>
</dbReference>
<proteinExistence type="predicted"/>
<keyword evidence="2" id="KW-1133">Transmembrane helix</keyword>
<organism evidence="4 5">
    <name type="scientific">Celeribacter halophilus</name>
    <dbReference type="NCBI Taxonomy" id="576117"/>
    <lineage>
        <taxon>Bacteria</taxon>
        <taxon>Pseudomonadati</taxon>
        <taxon>Pseudomonadota</taxon>
        <taxon>Alphaproteobacteria</taxon>
        <taxon>Rhodobacterales</taxon>
        <taxon>Roseobacteraceae</taxon>
        <taxon>Celeribacter</taxon>
    </lineage>
</organism>
<protein>
    <recommendedName>
        <fullName evidence="3">YhdP central domain-containing protein</fullName>
    </recommendedName>
</protein>
<keyword evidence="5" id="KW-1185">Reference proteome</keyword>
<sequence length="1108" mass="117042">MTEPRAQDIMKEDAPPQDVETLPERKRRPTHHVIGFWTLGFILVLTVFAGLAVLAFTGREITFPDAITARIEGKLNSDLNGPQVSIGQIVAIVDRHFVPRVTARNVGLIDATGAEIAVLNELRAVLSKEALKARRLRPDTLRLSGAQITVRRSKDGSFALDFGGAQRVFGSGAEVLEAIDQAFSADPLSDISRVEAREVTVSLEDARSDRIWQATDAAITLLNTDENIDITLNFELFNGTEDLAEIELGFASQKGSLASTIALNMERAPAQDFALQSPTLSFLSVVDAPVSAAMRAEFGTDGELTEYTGSLAFDPGQIVAGAGAEPLAFEGGKGYFDYDPANKRINFPELRLATDVLEVTGSGQVLLGDFDGSWPQSFTGQWNVSDLRIAPEGVFDAPLVFDQAAVDAKLRLNPFTLEVGQFDLAQGDLWLRGKGRAEAGPEGWTAALDLSVDEMTISELLALWPPAAIEKTRAWMADNIHEATYHDLDVALRFAPGQARPVLAMDWAFDGLDMRYMKALPELEGGHGYGAIFGSAMTVTVEGGQIEAPSGGAVDVAGTVLRIPDIYVKPARLEVGLKTRSTVEAGLAMVAGPPFNALRDSTFGADVAEGKAELRGQIGFPLVPKVMFEDVNFLLHGRLSNVRSDQLMAGQVLSADQLALTMDPSGLSIAGAARVGTAQMSGQWRKNFGPEHKGKSDIIGQARINQALFDTFNISLPKGMVSGETDAALTVALRKGQPPAFEMSSDLSGLRLSFAPVSYGKPAGTRGSLTLKGTAGPRPEITEFTLSGAGLTASGGRVTMTPAGQFDRLSFGRVRLNNWFDGPLAVVGQGAGNPVKVEIGGGTLDLSRAQFGGAGSSQGAKSVPIEAQLDRLVISEGLSLDGFSAKLATRADGVTGSFRGRLNGTAEMTGTLRPGVYGPTITASSQDAGAVVTATGVLERASGGVLNLSLTALPEEDSFDGRVTIEDIRVQSAPSLAELLSAISVVGMIEQMTGGGGLLFTHAQSDFVLKPGRLTVKAGSAEGPSLGITMEGLYDSVAGTLDMQGVVSPIYFVNALGQVVARKGEGLFGFTYTLKGDAKDPSVGVNPLSLFTPGALRDIFRKKPAGDQ</sequence>
<dbReference type="Pfam" id="PF13116">
    <property type="entry name" value="YhdP"/>
    <property type="match status" value="1"/>
</dbReference>
<dbReference type="STRING" id="576117.SAMN04488138_10357"/>
<gene>
    <name evidence="4" type="ORF">SAMN04488138_10357</name>
</gene>
<evidence type="ECO:0000313" key="4">
    <source>
        <dbReference type="EMBL" id="SFJ24656.1"/>
    </source>
</evidence>
<reference evidence="4 5" key="1">
    <citation type="submission" date="2016-10" db="EMBL/GenBank/DDBJ databases">
        <authorList>
            <person name="de Groot N.N."/>
        </authorList>
    </citation>
    <scope>NUCLEOTIDE SEQUENCE [LARGE SCALE GENOMIC DNA]</scope>
    <source>
        <strain evidence="4 5">CGMCC 1.8891</strain>
    </source>
</reference>
<dbReference type="EMBL" id="FORY01000003">
    <property type="protein sequence ID" value="SFJ24656.1"/>
    <property type="molecule type" value="Genomic_DNA"/>
</dbReference>
<evidence type="ECO:0000259" key="3">
    <source>
        <dbReference type="Pfam" id="PF13116"/>
    </source>
</evidence>
<accession>A0A1I3PUP9</accession>
<evidence type="ECO:0000256" key="1">
    <source>
        <dbReference type="SAM" id="MobiDB-lite"/>
    </source>
</evidence>
<evidence type="ECO:0000256" key="2">
    <source>
        <dbReference type="SAM" id="Phobius"/>
    </source>
</evidence>
<dbReference type="GeneID" id="98664161"/>
<feature type="transmembrane region" description="Helical" evidence="2">
    <location>
        <begin position="34"/>
        <end position="56"/>
    </location>
</feature>
<evidence type="ECO:0000313" key="5">
    <source>
        <dbReference type="Proteomes" id="UP000183299"/>
    </source>
</evidence>
<name>A0A1I3PUP9_9RHOB</name>
<keyword evidence="2" id="KW-0812">Transmembrane</keyword>
<dbReference type="InterPro" id="IPR025263">
    <property type="entry name" value="YhdP_central"/>
</dbReference>
<dbReference type="Proteomes" id="UP000183299">
    <property type="component" value="Unassembled WGS sequence"/>
</dbReference>
<keyword evidence="2" id="KW-0472">Membrane</keyword>
<feature type="compositionally biased region" description="Basic and acidic residues" evidence="1">
    <location>
        <begin position="1"/>
        <end position="14"/>
    </location>
</feature>
<feature type="region of interest" description="Disordered" evidence="1">
    <location>
        <begin position="1"/>
        <end position="25"/>
    </location>
</feature>
<dbReference type="AlphaFoldDB" id="A0A1I3PUP9"/>